<sequence>MSINAREVSKLFNSSKLSALADGDYSFVEKVASDLKGANYRSYTPAAIYESAYLLMQKEYRAEYYFKNTIANKILLGRHSLNTAVMLSEYRAGRSKADCVVVNGKTTCYEIKTEFDNLTRLEEQLKDYLALFDEVFVVCSSKHLSTVLSKVDNRVGVIELNSRNSLSVKREALQRKENIDVDLMIGSLRKDEYTRLIEKVTGEIPDVPNSLLVSTCRTILKQAEPNILATSFIDVLKEKRFNDASLINALPKVLVNAAISYQFSKKQSDSLKRIFNSSFKESQCICHTLEGNSLN</sequence>
<accession>A0AAE7ASG9</accession>
<dbReference type="RefSeq" id="WP_171801067.1">
    <property type="nucleotide sequence ID" value="NZ_CP053541.1"/>
</dbReference>
<gene>
    <name evidence="1" type="ORF">HOO69_00600</name>
</gene>
<evidence type="ECO:0000313" key="1">
    <source>
        <dbReference type="EMBL" id="QJY35189.1"/>
    </source>
</evidence>
<dbReference type="AlphaFoldDB" id="A0AAE7ASG9"/>
<dbReference type="Proteomes" id="UP000501443">
    <property type="component" value="Chromosome 1"/>
</dbReference>
<dbReference type="InterPro" id="IPR047729">
    <property type="entry name" value="Sce7726-like"/>
</dbReference>
<evidence type="ECO:0000313" key="2">
    <source>
        <dbReference type="Proteomes" id="UP000501443"/>
    </source>
</evidence>
<dbReference type="EMBL" id="CP053541">
    <property type="protein sequence ID" value="QJY35189.1"/>
    <property type="molecule type" value="Genomic_DNA"/>
</dbReference>
<dbReference type="NCBIfam" id="NF033832">
    <property type="entry name" value="sce7726_fam"/>
    <property type="match status" value="1"/>
</dbReference>
<reference evidence="1 2" key="1">
    <citation type="submission" date="2020-05" db="EMBL/GenBank/DDBJ databases">
        <title>First description outside Europe of the emergent pathogen for shellfish aquaculture Vibrio europaeus.</title>
        <authorList>
            <person name="Dubert J."/>
            <person name="Rojas R."/>
        </authorList>
    </citation>
    <scope>NUCLEOTIDE SEQUENCE [LARGE SCALE GENOMIC DNA]</scope>
    <source>
        <strain evidence="1 2">NPI-1</strain>
    </source>
</reference>
<organism evidence="1 2">
    <name type="scientific">Vibrio europaeus</name>
    <dbReference type="NCBI Taxonomy" id="300876"/>
    <lineage>
        <taxon>Bacteria</taxon>
        <taxon>Pseudomonadati</taxon>
        <taxon>Pseudomonadota</taxon>
        <taxon>Gammaproteobacteria</taxon>
        <taxon>Vibrionales</taxon>
        <taxon>Vibrionaceae</taxon>
        <taxon>Vibrio</taxon>
        <taxon>Vibrio oreintalis group</taxon>
    </lineage>
</organism>
<protein>
    <submittedName>
        <fullName evidence="1">Sce7726 family protein</fullName>
    </submittedName>
</protein>
<name>A0AAE7ASG9_9VIBR</name>
<proteinExistence type="predicted"/>